<keyword evidence="7 9" id="KW-0378">Hydrolase</keyword>
<keyword evidence="4 9" id="KW-0540">Nuclease</keyword>
<evidence type="ECO:0000256" key="4">
    <source>
        <dbReference type="ARBA" id="ARBA00022722"/>
    </source>
</evidence>
<dbReference type="GO" id="GO:0004521">
    <property type="term" value="F:RNA endonuclease activity"/>
    <property type="evidence" value="ECO:0007669"/>
    <property type="project" value="UniProtKB-UniRule"/>
</dbReference>
<accession>A0A0F4HFK9</accession>
<dbReference type="Gene3D" id="3.40.390.30">
    <property type="entry name" value="Metalloproteases ('zincins'), catalytic domain"/>
    <property type="match status" value="1"/>
</dbReference>
<comment type="function">
    <text evidence="9">Single strand-specific metallo-endoribonuclease involved in late-stage 70S ribosome quality control and in maturation of the 3' terminus of the 16S rRNA.</text>
</comment>
<evidence type="ECO:0000313" key="10">
    <source>
        <dbReference type="EMBL" id="AOR75158.1"/>
    </source>
</evidence>
<keyword evidence="9" id="KW-0963">Cytoplasm</keyword>
<dbReference type="EMBL" id="CP019030">
    <property type="protein sequence ID" value="APU44958.1"/>
    <property type="molecule type" value="Genomic_DNA"/>
</dbReference>
<dbReference type="PANTHER" id="PTHR46986:SF1">
    <property type="entry name" value="ENDORIBONUCLEASE YBEY, CHLOROPLASTIC"/>
    <property type="match status" value="1"/>
</dbReference>
<feature type="binding site" evidence="9">
    <location>
        <position position="133"/>
    </location>
    <ligand>
        <name>Zn(2+)</name>
        <dbReference type="ChEBI" id="CHEBI:29105"/>
        <note>catalytic</note>
    </ligand>
</feature>
<dbReference type="PANTHER" id="PTHR46986">
    <property type="entry name" value="ENDORIBONUCLEASE YBEY, CHLOROPLASTIC"/>
    <property type="match status" value="1"/>
</dbReference>
<reference evidence="12 15" key="3">
    <citation type="submission" date="2019-10" db="EMBL/GenBank/DDBJ databases">
        <title>Genome Sequencing and assembly of Lactobacillus fermentum I2, a lactic acid bacteria.</title>
        <authorList>
            <person name="Lopes L.S."/>
            <person name="Persinoti G.F."/>
            <person name="Riano-Pachon D.M."/>
            <person name="Labate C.A."/>
        </authorList>
    </citation>
    <scope>NUCLEOTIDE SEQUENCE [LARGE SCALE GENOMIC DNA]</scope>
    <source>
        <strain evidence="12 15">I2</strain>
    </source>
</reference>
<dbReference type="HAMAP" id="MF_00009">
    <property type="entry name" value="Endoribonucl_YbeY"/>
    <property type="match status" value="1"/>
</dbReference>
<dbReference type="Pfam" id="PF02130">
    <property type="entry name" value="YbeY"/>
    <property type="match status" value="1"/>
</dbReference>
<evidence type="ECO:0000313" key="11">
    <source>
        <dbReference type="EMBL" id="APU44958.1"/>
    </source>
</evidence>
<evidence type="ECO:0000256" key="5">
    <source>
        <dbReference type="ARBA" id="ARBA00022723"/>
    </source>
</evidence>
<evidence type="ECO:0000313" key="14">
    <source>
        <dbReference type="Proteomes" id="UP000185427"/>
    </source>
</evidence>
<dbReference type="NCBIfam" id="TIGR00043">
    <property type="entry name" value="rRNA maturation RNase YbeY"/>
    <property type="match status" value="1"/>
</dbReference>
<reference evidence="10 13" key="1">
    <citation type="submission" date="2016-09" db="EMBL/GenBank/DDBJ databases">
        <title>Genome Sequence of the Lactobacillus fermentum strain NCC2970 (CNCM I-5068).</title>
        <authorList>
            <person name="Barretto C."/>
            <person name="Ngom-Bru C."/>
            <person name="Genevaz A."/>
            <person name="Fournier C."/>
            <person name="Moine D."/>
            <person name="Kassam M."/>
            <person name="Iltis A."/>
            <person name="Sagory-Zalkind P."/>
            <person name="Faucherand G."/>
            <person name="Descombes P."/>
            <person name="Duboux S."/>
        </authorList>
    </citation>
    <scope>NUCLEOTIDE SEQUENCE [LARGE SCALE GENOMIC DNA]</scope>
    <source>
        <strain evidence="10 13">NCC2970</strain>
    </source>
</reference>
<dbReference type="SUPFAM" id="SSF55486">
    <property type="entry name" value="Metalloproteases ('zincins'), catalytic domain"/>
    <property type="match status" value="1"/>
</dbReference>
<evidence type="ECO:0000313" key="15">
    <source>
        <dbReference type="Proteomes" id="UP000466799"/>
    </source>
</evidence>
<dbReference type="InterPro" id="IPR020549">
    <property type="entry name" value="YbeY_CS"/>
</dbReference>
<protein>
    <recommendedName>
        <fullName evidence="9">Endoribonuclease YbeY</fullName>
        <ecNumber evidence="9">3.1.-.-</ecNumber>
    </recommendedName>
</protein>
<feature type="binding site" evidence="9">
    <location>
        <position position="127"/>
    </location>
    <ligand>
        <name>Zn(2+)</name>
        <dbReference type="ChEBI" id="CHEBI:29105"/>
        <note>catalytic</note>
    </ligand>
</feature>
<keyword evidence="3 9" id="KW-0698">rRNA processing</keyword>
<evidence type="ECO:0000256" key="7">
    <source>
        <dbReference type="ARBA" id="ARBA00022801"/>
    </source>
</evidence>
<dbReference type="GO" id="GO:0004222">
    <property type="term" value="F:metalloendopeptidase activity"/>
    <property type="evidence" value="ECO:0007669"/>
    <property type="project" value="InterPro"/>
</dbReference>
<gene>
    <name evidence="9 12" type="primary">ybeY</name>
    <name evidence="11" type="ORF">BUW47_00070</name>
    <name evidence="12" type="ORF">GC247_09985</name>
    <name evidence="10" type="ORF">LACFE_CDS1715</name>
</gene>
<dbReference type="GO" id="GO:0005737">
    <property type="term" value="C:cytoplasm"/>
    <property type="evidence" value="ECO:0007669"/>
    <property type="project" value="UniProtKB-SubCell"/>
</dbReference>
<keyword evidence="6 9" id="KW-0255">Endonuclease</keyword>
<evidence type="ECO:0000256" key="8">
    <source>
        <dbReference type="ARBA" id="ARBA00022833"/>
    </source>
</evidence>
<dbReference type="PATRIC" id="fig|1613.112.peg.1800"/>
<dbReference type="GO" id="GO:0008270">
    <property type="term" value="F:zinc ion binding"/>
    <property type="evidence" value="ECO:0007669"/>
    <property type="project" value="UniProtKB-UniRule"/>
</dbReference>
<dbReference type="GO" id="GO:0006364">
    <property type="term" value="P:rRNA processing"/>
    <property type="evidence" value="ECO:0007669"/>
    <property type="project" value="UniProtKB-UniRule"/>
</dbReference>
<comment type="cofactor">
    <cofactor evidence="9">
        <name>Zn(2+)</name>
        <dbReference type="ChEBI" id="CHEBI:29105"/>
    </cofactor>
    <text evidence="9">Binds 1 zinc ion.</text>
</comment>
<name>A0A0F4HFK9_LIMFE</name>
<dbReference type="OrthoDB" id="9807740at2"/>
<comment type="subcellular location">
    <subcellularLocation>
        <location evidence="9">Cytoplasm</location>
    </subcellularLocation>
</comment>
<feature type="binding site" evidence="9">
    <location>
        <position position="123"/>
    </location>
    <ligand>
        <name>Zn(2+)</name>
        <dbReference type="ChEBI" id="CHEBI:29105"/>
        <note>catalytic</note>
    </ligand>
</feature>
<dbReference type="AlphaFoldDB" id="A0A0F4HFK9"/>
<dbReference type="PROSITE" id="PS01306">
    <property type="entry name" value="UPF0054"/>
    <property type="match status" value="1"/>
</dbReference>
<keyword evidence="2 9" id="KW-0690">Ribosome biogenesis</keyword>
<organism evidence="10 13">
    <name type="scientific">Limosilactobacillus fermentum</name>
    <name type="common">Lactobacillus fermentum</name>
    <dbReference type="NCBI Taxonomy" id="1613"/>
    <lineage>
        <taxon>Bacteria</taxon>
        <taxon>Bacillati</taxon>
        <taxon>Bacillota</taxon>
        <taxon>Bacilli</taxon>
        <taxon>Lactobacillales</taxon>
        <taxon>Lactobacillaceae</taxon>
        <taxon>Limosilactobacillus</taxon>
    </lineage>
</organism>
<keyword evidence="10" id="KW-0560">Oxidoreductase</keyword>
<evidence type="ECO:0000256" key="3">
    <source>
        <dbReference type="ARBA" id="ARBA00022552"/>
    </source>
</evidence>
<dbReference type="InterPro" id="IPR002036">
    <property type="entry name" value="YbeY"/>
</dbReference>
<dbReference type="EC" id="3.1.-.-" evidence="9"/>
<keyword evidence="8 9" id="KW-0862">Zinc</keyword>
<dbReference type="Proteomes" id="UP000185427">
    <property type="component" value="Chromosome"/>
</dbReference>
<reference evidence="11 14" key="2">
    <citation type="submission" date="2016-12" db="EMBL/GenBank/DDBJ databases">
        <title>Complete Genome Sequence of Lactobacillus fermentum Strain SNUV175, a Probiotic for Treatment of Bacterial Vaginosis.</title>
        <authorList>
            <person name="Lee S."/>
            <person name="You H.J."/>
            <person name="Kwon B."/>
            <person name="Ko G."/>
        </authorList>
    </citation>
    <scope>NUCLEOTIDE SEQUENCE [LARGE SCALE GENOMIC DNA]</scope>
    <source>
        <strain evidence="11 14">SNUV175</strain>
    </source>
</reference>
<dbReference type="RefSeq" id="WP_003684985.1">
    <property type="nucleotide sequence ID" value="NZ_AP024320.1"/>
</dbReference>
<evidence type="ECO:0000256" key="1">
    <source>
        <dbReference type="ARBA" id="ARBA00010875"/>
    </source>
</evidence>
<dbReference type="Proteomes" id="UP000466799">
    <property type="component" value="Unassembled WGS sequence"/>
</dbReference>
<dbReference type="InterPro" id="IPR023091">
    <property type="entry name" value="MetalPrtase_cat_dom_sf_prd"/>
</dbReference>
<evidence type="ECO:0000256" key="9">
    <source>
        <dbReference type="HAMAP-Rule" id="MF_00009"/>
    </source>
</evidence>
<dbReference type="EMBL" id="WHJL01000140">
    <property type="protein sequence ID" value="MPQ36164.1"/>
    <property type="molecule type" value="Genomic_DNA"/>
</dbReference>
<sequence>MELQLRDHTEGKLQPSQERLAEKVLAQAAERLDVPEQAEMSLTFVLNPEIRELNRDYRGIDRATDVISFAIEDDDDLANLPAEIRAELPVELGDLVISIDKVTEQALFLNHSADRELGYLLVHGFLHLNGYDHEEPADEEKMFTLQEEILDGLGLSR</sequence>
<proteinExistence type="inferred from homology"/>
<dbReference type="EMBL" id="CP017151">
    <property type="protein sequence ID" value="AOR75158.1"/>
    <property type="molecule type" value="Genomic_DNA"/>
</dbReference>
<evidence type="ECO:0000256" key="6">
    <source>
        <dbReference type="ARBA" id="ARBA00022759"/>
    </source>
</evidence>
<comment type="similarity">
    <text evidence="1 9">Belongs to the endoribonuclease YbeY family.</text>
</comment>
<dbReference type="Proteomes" id="UP000094714">
    <property type="component" value="Chromosome"/>
</dbReference>
<evidence type="ECO:0000313" key="13">
    <source>
        <dbReference type="Proteomes" id="UP000094714"/>
    </source>
</evidence>
<evidence type="ECO:0000256" key="2">
    <source>
        <dbReference type="ARBA" id="ARBA00022517"/>
    </source>
</evidence>
<keyword evidence="5 9" id="KW-0479">Metal-binding</keyword>
<dbReference type="GO" id="GO:0016491">
    <property type="term" value="F:oxidoreductase activity"/>
    <property type="evidence" value="ECO:0007669"/>
    <property type="project" value="UniProtKB-KW"/>
</dbReference>
<evidence type="ECO:0000313" key="12">
    <source>
        <dbReference type="EMBL" id="MPQ36164.1"/>
    </source>
</evidence>